<proteinExistence type="predicted"/>
<gene>
    <name evidence="2" type="ORF">PPRIM_AZ9-3.1.T0420300</name>
</gene>
<feature type="transmembrane region" description="Helical" evidence="1">
    <location>
        <begin position="185"/>
        <end position="206"/>
    </location>
</feature>
<accession>A0A8S1LLT0</accession>
<dbReference type="AlphaFoldDB" id="A0A8S1LLT0"/>
<keyword evidence="1" id="KW-0812">Transmembrane</keyword>
<dbReference type="Proteomes" id="UP000688137">
    <property type="component" value="Unassembled WGS sequence"/>
</dbReference>
<keyword evidence="3" id="KW-1185">Reference proteome</keyword>
<keyword evidence="1" id="KW-1133">Transmembrane helix</keyword>
<dbReference type="EMBL" id="CAJJDM010000041">
    <property type="protein sequence ID" value="CAD8068717.1"/>
    <property type="molecule type" value="Genomic_DNA"/>
</dbReference>
<name>A0A8S1LLT0_PARPR</name>
<evidence type="ECO:0008006" key="4">
    <source>
        <dbReference type="Google" id="ProtNLM"/>
    </source>
</evidence>
<comment type="caution">
    <text evidence="2">The sequence shown here is derived from an EMBL/GenBank/DDBJ whole genome shotgun (WGS) entry which is preliminary data.</text>
</comment>
<sequence>MYRKLKITEFLQFKSPQKQYIKVQEVTQKTDSLLVLGFFQIRFFYKKYQLKITRQMNSFIAYQITLSVYGMSKQDNKKLNQIVIMIVSTQSVSLLMEIHQLFLIMITPSVYGMLKQYNKNLNQNAILMILDQSASLLMEIHQLLKVEMALSVYGCLNRIRNQRLKQSIQRNIGKLHDLVVIKQPFYRYLVFIFFGQHYYSYSLYILNTNLLSQRSSCPKWRVYQLVRLRFKIVIKIKRMLYFGKKNATMTFYYFFENQYILKVYFLYFFFEQ</sequence>
<organism evidence="2 3">
    <name type="scientific">Paramecium primaurelia</name>
    <dbReference type="NCBI Taxonomy" id="5886"/>
    <lineage>
        <taxon>Eukaryota</taxon>
        <taxon>Sar</taxon>
        <taxon>Alveolata</taxon>
        <taxon>Ciliophora</taxon>
        <taxon>Intramacronucleata</taxon>
        <taxon>Oligohymenophorea</taxon>
        <taxon>Peniculida</taxon>
        <taxon>Parameciidae</taxon>
        <taxon>Paramecium</taxon>
    </lineage>
</organism>
<protein>
    <recommendedName>
        <fullName evidence="4">Transmembrane protein</fullName>
    </recommendedName>
</protein>
<feature type="transmembrane region" description="Helical" evidence="1">
    <location>
        <begin position="251"/>
        <end position="270"/>
    </location>
</feature>
<reference evidence="2" key="1">
    <citation type="submission" date="2021-01" db="EMBL/GenBank/DDBJ databases">
        <authorList>
            <consortium name="Genoscope - CEA"/>
            <person name="William W."/>
        </authorList>
    </citation>
    <scope>NUCLEOTIDE SEQUENCE</scope>
</reference>
<evidence type="ECO:0000256" key="1">
    <source>
        <dbReference type="SAM" id="Phobius"/>
    </source>
</evidence>
<evidence type="ECO:0000313" key="2">
    <source>
        <dbReference type="EMBL" id="CAD8068717.1"/>
    </source>
</evidence>
<keyword evidence="1" id="KW-0472">Membrane</keyword>
<evidence type="ECO:0000313" key="3">
    <source>
        <dbReference type="Proteomes" id="UP000688137"/>
    </source>
</evidence>